<dbReference type="PANTHER" id="PTHR21325:SF31">
    <property type="entry name" value="GH22081P-RELATED"/>
    <property type="match status" value="1"/>
</dbReference>
<organism evidence="1 2">
    <name type="scientific">Plakobranchus ocellatus</name>
    <dbReference type="NCBI Taxonomy" id="259542"/>
    <lineage>
        <taxon>Eukaryota</taxon>
        <taxon>Metazoa</taxon>
        <taxon>Spiralia</taxon>
        <taxon>Lophotrochozoa</taxon>
        <taxon>Mollusca</taxon>
        <taxon>Gastropoda</taxon>
        <taxon>Heterobranchia</taxon>
        <taxon>Euthyneura</taxon>
        <taxon>Panpulmonata</taxon>
        <taxon>Sacoglossa</taxon>
        <taxon>Placobranchoidea</taxon>
        <taxon>Plakobranchidae</taxon>
        <taxon>Plakobranchus</taxon>
    </lineage>
</organism>
<dbReference type="AlphaFoldDB" id="A0AAV4D1D3"/>
<comment type="caution">
    <text evidence="1">The sequence shown here is derived from an EMBL/GenBank/DDBJ whole genome shotgun (WGS) entry which is preliminary data.</text>
</comment>
<reference evidence="1 2" key="1">
    <citation type="journal article" date="2021" name="Elife">
        <title>Chloroplast acquisition without the gene transfer in kleptoplastic sea slugs, Plakobranchus ocellatus.</title>
        <authorList>
            <person name="Maeda T."/>
            <person name="Takahashi S."/>
            <person name="Yoshida T."/>
            <person name="Shimamura S."/>
            <person name="Takaki Y."/>
            <person name="Nagai Y."/>
            <person name="Toyoda A."/>
            <person name="Suzuki Y."/>
            <person name="Arimoto A."/>
            <person name="Ishii H."/>
            <person name="Satoh N."/>
            <person name="Nishiyama T."/>
            <person name="Hasebe M."/>
            <person name="Maruyama T."/>
            <person name="Minagawa J."/>
            <person name="Obokata J."/>
            <person name="Shigenobu S."/>
        </authorList>
    </citation>
    <scope>NUCLEOTIDE SEQUENCE [LARGE SCALE GENOMIC DNA]</scope>
</reference>
<dbReference type="GO" id="GO:0031526">
    <property type="term" value="C:brush border membrane"/>
    <property type="evidence" value="ECO:0007669"/>
    <property type="project" value="TreeGrafter"/>
</dbReference>
<evidence type="ECO:0000313" key="2">
    <source>
        <dbReference type="Proteomes" id="UP000735302"/>
    </source>
</evidence>
<dbReference type="GO" id="GO:0050253">
    <property type="term" value="F:retinyl-palmitate esterase activity"/>
    <property type="evidence" value="ECO:0007669"/>
    <property type="project" value="TreeGrafter"/>
</dbReference>
<protein>
    <submittedName>
        <fullName evidence="1">Phospholipase b1, membrane-associated</fullName>
    </submittedName>
</protein>
<evidence type="ECO:0000313" key="1">
    <source>
        <dbReference type="EMBL" id="GFO37830.1"/>
    </source>
</evidence>
<dbReference type="PANTHER" id="PTHR21325">
    <property type="entry name" value="PHOSPHOLIPASE B, PLB1"/>
    <property type="match status" value="1"/>
</dbReference>
<dbReference type="GO" id="GO:0004622">
    <property type="term" value="F:phosphatidylcholine lysophospholipase activity"/>
    <property type="evidence" value="ECO:0007669"/>
    <property type="project" value="TreeGrafter"/>
</dbReference>
<keyword evidence="2" id="KW-1185">Reference proteome</keyword>
<dbReference type="InterPro" id="IPR038885">
    <property type="entry name" value="PLB1"/>
</dbReference>
<dbReference type="Proteomes" id="UP000735302">
    <property type="component" value="Unassembled WGS sequence"/>
</dbReference>
<sequence length="107" mass="12222">MTESLISSGRYDTRNDFTVVLQPFFKHTEPPVLPDDPSKVDMSFFSADCFHFNGKGQGAAALSLWNNMCEAVGEKQEDWHLDQPFHCLGSQDLGNHTYFQTKFNSQW</sequence>
<dbReference type="GO" id="GO:0006644">
    <property type="term" value="P:phospholipid metabolic process"/>
    <property type="evidence" value="ECO:0007669"/>
    <property type="project" value="TreeGrafter"/>
</dbReference>
<accession>A0AAV4D1D3</accession>
<dbReference type="GO" id="GO:0004623">
    <property type="term" value="F:phospholipase A2 activity"/>
    <property type="evidence" value="ECO:0007669"/>
    <property type="project" value="TreeGrafter"/>
</dbReference>
<dbReference type="EMBL" id="BLXT01007308">
    <property type="protein sequence ID" value="GFO37830.1"/>
    <property type="molecule type" value="Genomic_DNA"/>
</dbReference>
<proteinExistence type="predicted"/>
<gene>
    <name evidence="1" type="ORF">PoB_006433500</name>
</gene>
<name>A0AAV4D1D3_9GAST</name>